<evidence type="ECO:0000256" key="1">
    <source>
        <dbReference type="SAM" id="SignalP"/>
    </source>
</evidence>
<evidence type="ECO:0000313" key="3">
    <source>
        <dbReference type="EMBL" id="PRD45499.1"/>
    </source>
</evidence>
<name>A0A2S9IY95_9SPHI</name>
<sequence>MAKNIFLYLLLSTLLVGACQRADDPQPWQPDFIRTNLPATLSIEGGVEFELYIADAEPGVRYVWTVPQALEIVEGQQTNRVVVRGSGEGGVIPEKSIGVQGERNGETSFTRWFYKEITVLAPPPSLENYRTKRYGSKTWMIENLNERGADGNLGWDYNNDNSKASTYGRLYTWHEAMTGISKATEADNPYIWGASGVDDAGNAYILDGTSVNAFNMQVQGACPTGWHVPNVNDWYDLLVAIKTEYALPGNTLADIGSTKDGYTIGWGREIGVVNSITLTNWGIVAPYVKGSSPVSSGGLWQGGTTFYYGGNANFPGGDYPLYKELSREIDFNILPAGRWNEGSKIFQQEGVYSYHWVAFLTTAGTHNPLRVTVGSGNANFSNGAETAANGHSLRCVANY</sequence>
<gene>
    <name evidence="3" type="ORF">C5745_18080</name>
</gene>
<feature type="signal peptide" evidence="1">
    <location>
        <begin position="1"/>
        <end position="22"/>
    </location>
</feature>
<dbReference type="Proteomes" id="UP000239711">
    <property type="component" value="Unassembled WGS sequence"/>
</dbReference>
<feature type="chain" id="PRO_5015524245" description="Fibrobacter succinogenes major paralogous domain-containing protein" evidence="1">
    <location>
        <begin position="23"/>
        <end position="399"/>
    </location>
</feature>
<dbReference type="AlphaFoldDB" id="A0A2S9IY95"/>
<reference evidence="3 4" key="1">
    <citation type="submission" date="2018-02" db="EMBL/GenBank/DDBJ databases">
        <title>The draft genome of Sphingobacterium sp. 5JN-11.</title>
        <authorList>
            <person name="Liu L."/>
            <person name="Li L."/>
            <person name="Liang L."/>
            <person name="Zhang X."/>
            <person name="Wang T."/>
        </authorList>
    </citation>
    <scope>NUCLEOTIDE SEQUENCE [LARGE SCALE GENOMIC DNA]</scope>
    <source>
        <strain evidence="3 4">5JN-11</strain>
    </source>
</reference>
<protein>
    <recommendedName>
        <fullName evidence="2">Fibrobacter succinogenes major paralogous domain-containing protein</fullName>
    </recommendedName>
</protein>
<dbReference type="OrthoDB" id="9805760at2"/>
<dbReference type="InterPro" id="IPR011871">
    <property type="entry name" value="Fib_succ_major"/>
</dbReference>
<keyword evidence="1" id="KW-0732">Signal</keyword>
<comment type="caution">
    <text evidence="3">The sequence shown here is derived from an EMBL/GenBank/DDBJ whole genome shotgun (WGS) entry which is preliminary data.</text>
</comment>
<dbReference type="NCBIfam" id="TIGR02145">
    <property type="entry name" value="Fib_succ_major"/>
    <property type="match status" value="1"/>
</dbReference>
<feature type="domain" description="Fibrobacter succinogenes major paralogous" evidence="2">
    <location>
        <begin position="133"/>
        <end position="396"/>
    </location>
</feature>
<evidence type="ECO:0000259" key="2">
    <source>
        <dbReference type="Pfam" id="PF09603"/>
    </source>
</evidence>
<keyword evidence="4" id="KW-1185">Reference proteome</keyword>
<proteinExistence type="predicted"/>
<organism evidence="3 4">
    <name type="scientific">Sphingobacterium haloxyli</name>
    <dbReference type="NCBI Taxonomy" id="2100533"/>
    <lineage>
        <taxon>Bacteria</taxon>
        <taxon>Pseudomonadati</taxon>
        <taxon>Bacteroidota</taxon>
        <taxon>Sphingobacteriia</taxon>
        <taxon>Sphingobacteriales</taxon>
        <taxon>Sphingobacteriaceae</taxon>
        <taxon>Sphingobacterium</taxon>
    </lineage>
</organism>
<evidence type="ECO:0000313" key="4">
    <source>
        <dbReference type="Proteomes" id="UP000239711"/>
    </source>
</evidence>
<dbReference type="Pfam" id="PF09603">
    <property type="entry name" value="Fib_succ_major"/>
    <property type="match status" value="1"/>
</dbReference>
<dbReference type="EMBL" id="PVBQ01000020">
    <property type="protein sequence ID" value="PRD45499.1"/>
    <property type="molecule type" value="Genomic_DNA"/>
</dbReference>
<accession>A0A2S9IY95</accession>
<dbReference type="PROSITE" id="PS51257">
    <property type="entry name" value="PROKAR_LIPOPROTEIN"/>
    <property type="match status" value="1"/>
</dbReference>